<feature type="transmembrane region" description="Helical" evidence="7">
    <location>
        <begin position="164"/>
        <end position="182"/>
    </location>
</feature>
<comment type="similarity">
    <text evidence="2">Belongs to the nucleobase:cation symporter-2 (NCS2) (TC 2.A.40) family.</text>
</comment>
<dbReference type="Pfam" id="PF00860">
    <property type="entry name" value="Xan_ur_permease"/>
    <property type="match status" value="1"/>
</dbReference>
<comment type="subcellular location">
    <subcellularLocation>
        <location evidence="1">Membrane</location>
        <topology evidence="1">Multi-pass membrane protein</topology>
    </subcellularLocation>
</comment>
<dbReference type="PANTHER" id="PTHR42810:SF2">
    <property type="entry name" value="PURINE PERMEASE C1399.01C-RELATED"/>
    <property type="match status" value="1"/>
</dbReference>
<evidence type="ECO:0000256" key="7">
    <source>
        <dbReference type="SAM" id="Phobius"/>
    </source>
</evidence>
<keyword evidence="9" id="KW-1185">Reference proteome</keyword>
<dbReference type="PROSITE" id="PS01116">
    <property type="entry name" value="XANTH_URACIL_PERMASE"/>
    <property type="match status" value="1"/>
</dbReference>
<feature type="transmembrane region" description="Helical" evidence="7">
    <location>
        <begin position="139"/>
        <end position="158"/>
    </location>
</feature>
<evidence type="ECO:0000256" key="2">
    <source>
        <dbReference type="ARBA" id="ARBA00008821"/>
    </source>
</evidence>
<name>A0ABT0ARB1_9LACT</name>
<protein>
    <submittedName>
        <fullName evidence="8">Uracil permease</fullName>
    </submittedName>
</protein>
<proteinExistence type="inferred from homology"/>
<dbReference type="RefSeq" id="WP_244034459.1">
    <property type="nucleotide sequence ID" value="NZ_JAAECS010000002.1"/>
</dbReference>
<evidence type="ECO:0000313" key="9">
    <source>
        <dbReference type="Proteomes" id="UP001522450"/>
    </source>
</evidence>
<dbReference type="EMBL" id="JAAECS010000002">
    <property type="protein sequence ID" value="MCJ1989229.1"/>
    <property type="molecule type" value="Genomic_DNA"/>
</dbReference>
<feature type="transmembrane region" description="Helical" evidence="7">
    <location>
        <begin position="328"/>
        <end position="349"/>
    </location>
</feature>
<dbReference type="InterPro" id="IPR006042">
    <property type="entry name" value="Xan_ur_permease"/>
</dbReference>
<feature type="transmembrane region" description="Helical" evidence="7">
    <location>
        <begin position="50"/>
        <end position="68"/>
    </location>
</feature>
<feature type="transmembrane region" description="Helical" evidence="7">
    <location>
        <begin position="75"/>
        <end position="97"/>
    </location>
</feature>
<feature type="transmembrane region" description="Helical" evidence="7">
    <location>
        <begin position="298"/>
        <end position="322"/>
    </location>
</feature>
<evidence type="ECO:0000256" key="4">
    <source>
        <dbReference type="ARBA" id="ARBA00022692"/>
    </source>
</evidence>
<evidence type="ECO:0000313" key="8">
    <source>
        <dbReference type="EMBL" id="MCJ1989229.1"/>
    </source>
</evidence>
<sequence>MWFGLSFQHLFAMFGSTVLVPILVGIDPSIALFSSGLGTLAHLTVTKYKIPAYMGSSFAYILAMQALMKSDGIAAVAQGAVVGGLVYLIVALIIKFIGKDWIDKVLPPIVVGPIVMVIGLSLAGTAVNDAMNRNGVYNLTFLLIALVTLFSVLAFNMFGKGLTSLIPILLGIVVGYIFTLIVQKLTGMTIISFDEIAKSSWLGLPKFDIMFIDYHFKLYPSAILTMAPIAFVTMTEHFGHIMVLNSLTKRDYFKDPGLERTLTGDGIAQIIAGFFGAPPVTSYGENIGVMAITKIHSVYVISGAAIFAVVLSFIGKVSALIHSIPTPVIGGVSIALFGVIAASGLKILVENKVNFDDKRNLLIASVILVSGIGGLTLNVAGISISGIAFSTILGILMHLILPKTVEN</sequence>
<dbReference type="PANTHER" id="PTHR42810">
    <property type="entry name" value="PURINE PERMEASE C1399.01C-RELATED"/>
    <property type="match status" value="1"/>
</dbReference>
<keyword evidence="3" id="KW-0813">Transport</keyword>
<feature type="transmembrane region" description="Helical" evidence="7">
    <location>
        <begin position="12"/>
        <end position="30"/>
    </location>
</feature>
<feature type="transmembrane region" description="Helical" evidence="7">
    <location>
        <begin position="361"/>
        <end position="377"/>
    </location>
</feature>
<evidence type="ECO:0000256" key="5">
    <source>
        <dbReference type="ARBA" id="ARBA00022989"/>
    </source>
</evidence>
<evidence type="ECO:0000256" key="1">
    <source>
        <dbReference type="ARBA" id="ARBA00004141"/>
    </source>
</evidence>
<reference evidence="8 9" key="1">
    <citation type="journal article" date="2022" name="Microbiol. Res.">
        <title>Comparative genome analysis, predicted lifestyle and antimicrobial strategies of Lactococcus carnosus and Lactococcus paracarnosus isolated from meat.</title>
        <authorList>
            <person name="Werum V."/>
            <person name="Ehrmann M."/>
            <person name="Vogel R."/>
            <person name="Hilgarth M."/>
        </authorList>
    </citation>
    <scope>NUCLEOTIDE SEQUENCE [LARGE SCALE GENOMIC DNA]</scope>
    <source>
        <strain evidence="8 9">TMW22177</strain>
    </source>
</reference>
<keyword evidence="5 7" id="KW-1133">Transmembrane helix</keyword>
<keyword evidence="6 7" id="KW-0472">Membrane</keyword>
<feature type="transmembrane region" description="Helical" evidence="7">
    <location>
        <begin position="109"/>
        <end position="127"/>
    </location>
</feature>
<gene>
    <name evidence="8" type="ORF">GYN21_03260</name>
</gene>
<organism evidence="8 9">
    <name type="scientific">Pseudolactococcus carnosus</name>
    <dbReference type="NCBI Taxonomy" id="2749961"/>
    <lineage>
        <taxon>Bacteria</taxon>
        <taxon>Bacillati</taxon>
        <taxon>Bacillota</taxon>
        <taxon>Bacilli</taxon>
        <taxon>Lactobacillales</taxon>
        <taxon>Streptococcaceae</taxon>
        <taxon>Pseudolactococcus</taxon>
    </lineage>
</organism>
<comment type="caution">
    <text evidence="8">The sequence shown here is derived from an EMBL/GenBank/DDBJ whole genome shotgun (WGS) entry which is preliminary data.</text>
</comment>
<dbReference type="Proteomes" id="UP001522450">
    <property type="component" value="Unassembled WGS sequence"/>
</dbReference>
<accession>A0ABT0ARB1</accession>
<keyword evidence="4 7" id="KW-0812">Transmembrane</keyword>
<feature type="transmembrane region" description="Helical" evidence="7">
    <location>
        <begin position="383"/>
        <end position="401"/>
    </location>
</feature>
<dbReference type="NCBIfam" id="TIGR00801">
    <property type="entry name" value="ncs2"/>
    <property type="match status" value="1"/>
</dbReference>
<evidence type="ECO:0000256" key="6">
    <source>
        <dbReference type="ARBA" id="ARBA00023136"/>
    </source>
</evidence>
<evidence type="ECO:0000256" key="3">
    <source>
        <dbReference type="ARBA" id="ARBA00022448"/>
    </source>
</evidence>
<dbReference type="InterPro" id="IPR006043">
    <property type="entry name" value="NCS2"/>
</dbReference>